<keyword evidence="3" id="KW-0472">Membrane</keyword>
<feature type="compositionally biased region" description="Low complexity" evidence="2">
    <location>
        <begin position="234"/>
        <end position="252"/>
    </location>
</feature>
<dbReference type="AlphaFoldDB" id="A0A229YWE5"/>
<dbReference type="GO" id="GO:0000329">
    <property type="term" value="C:fungal-type vacuole membrane"/>
    <property type="evidence" value="ECO:0007669"/>
    <property type="project" value="TreeGrafter"/>
</dbReference>
<dbReference type="InterPro" id="IPR011701">
    <property type="entry name" value="MFS"/>
</dbReference>
<dbReference type="PANTHER" id="PTHR23520:SF5">
    <property type="entry name" value="TRANSPORTER, PUTATIVE (AFU_ORTHOLOGUE AFUA_3G04000)-RELATED"/>
    <property type="match status" value="1"/>
</dbReference>
<evidence type="ECO:0000313" key="6">
    <source>
        <dbReference type="Proteomes" id="UP000215289"/>
    </source>
</evidence>
<feature type="transmembrane region" description="Helical" evidence="3">
    <location>
        <begin position="163"/>
        <end position="188"/>
    </location>
</feature>
<proteinExistence type="predicted"/>
<evidence type="ECO:0000313" key="5">
    <source>
        <dbReference type="EMBL" id="RLL94381.1"/>
    </source>
</evidence>
<dbReference type="SUPFAM" id="SSF103473">
    <property type="entry name" value="MFS general substrate transporter"/>
    <property type="match status" value="1"/>
</dbReference>
<dbReference type="InterPro" id="IPR020846">
    <property type="entry name" value="MFS_dom"/>
</dbReference>
<dbReference type="PROSITE" id="PS50850">
    <property type="entry name" value="MFS"/>
    <property type="match status" value="1"/>
</dbReference>
<feature type="transmembrane region" description="Helical" evidence="3">
    <location>
        <begin position="70"/>
        <end position="91"/>
    </location>
</feature>
<feature type="region of interest" description="Disordered" evidence="2">
    <location>
        <begin position="232"/>
        <end position="262"/>
    </location>
</feature>
<feature type="transmembrane region" description="Helical" evidence="3">
    <location>
        <begin position="318"/>
        <end position="340"/>
    </location>
</feature>
<feature type="transmembrane region" description="Helical" evidence="3">
    <location>
        <begin position="200"/>
        <end position="219"/>
    </location>
</feature>
<dbReference type="Gene3D" id="1.20.1250.20">
    <property type="entry name" value="MFS general substrate transporter like domains"/>
    <property type="match status" value="1"/>
</dbReference>
<dbReference type="Proteomes" id="UP000215289">
    <property type="component" value="Unassembled WGS sequence"/>
</dbReference>
<dbReference type="Pfam" id="PF07690">
    <property type="entry name" value="MFS_1"/>
    <property type="match status" value="1"/>
</dbReference>
<evidence type="ECO:0000256" key="2">
    <source>
        <dbReference type="SAM" id="MobiDB-lite"/>
    </source>
</evidence>
<feature type="transmembrane region" description="Helical" evidence="3">
    <location>
        <begin position="352"/>
        <end position="378"/>
    </location>
</feature>
<feature type="transmembrane region" description="Helical" evidence="3">
    <location>
        <begin position="98"/>
        <end position="122"/>
    </location>
</feature>
<comment type="caution">
    <text evidence="5">The sequence shown here is derived from an EMBL/GenBank/DDBJ whole genome shotgun (WGS) entry which is preliminary data.</text>
</comment>
<feature type="transmembrane region" description="Helical" evidence="3">
    <location>
        <begin position="280"/>
        <end position="306"/>
    </location>
</feature>
<keyword evidence="3" id="KW-1133">Transmembrane helix</keyword>
<protein>
    <recommendedName>
        <fullName evidence="4">Major facilitator superfamily (MFS) profile domain-containing protein</fullName>
    </recommendedName>
</protein>
<evidence type="ECO:0000259" key="4">
    <source>
        <dbReference type="PROSITE" id="PS50850"/>
    </source>
</evidence>
<evidence type="ECO:0000256" key="1">
    <source>
        <dbReference type="ARBA" id="ARBA00004141"/>
    </source>
</evidence>
<dbReference type="STRING" id="1245748.A0A229YWE5"/>
<dbReference type="GO" id="GO:0022857">
    <property type="term" value="F:transmembrane transporter activity"/>
    <property type="evidence" value="ECO:0007669"/>
    <property type="project" value="InterPro"/>
</dbReference>
<dbReference type="EMBL" id="NIDN02000209">
    <property type="protein sequence ID" value="RLL94381.1"/>
    <property type="molecule type" value="Genomic_DNA"/>
</dbReference>
<keyword evidence="3" id="KW-0812">Transmembrane</keyword>
<feature type="transmembrane region" description="Helical" evidence="3">
    <location>
        <begin position="45"/>
        <end position="64"/>
    </location>
</feature>
<name>A0A229YWE5_9EURO</name>
<reference evidence="5 6" key="1">
    <citation type="submission" date="2018-08" db="EMBL/GenBank/DDBJ databases">
        <title>Draft genome sequences of two Aspergillus turcosus clinical strains isolated from bronchoalveolar lavage fluid: one azole-susceptible and the other azole-resistant.</title>
        <authorList>
            <person name="Parent-Michaud M."/>
            <person name="Dufresne P.J."/>
            <person name="Fournier E."/>
            <person name="Martineau C."/>
            <person name="Moreira S."/>
            <person name="Perkins V."/>
            <person name="De Repentigny L."/>
            <person name="Dufresne S.F."/>
        </authorList>
    </citation>
    <scope>NUCLEOTIDE SEQUENCE [LARGE SCALE GENOMIC DNA]</scope>
    <source>
        <strain evidence="5">HMR AF 1038</strain>
    </source>
</reference>
<comment type="subcellular location">
    <subcellularLocation>
        <location evidence="1">Membrane</location>
        <topology evidence="1">Multi-pass membrane protein</topology>
    </subcellularLocation>
</comment>
<evidence type="ECO:0000256" key="3">
    <source>
        <dbReference type="SAM" id="Phobius"/>
    </source>
</evidence>
<dbReference type="OrthoDB" id="10027823at2759"/>
<accession>A0A229YWE5</accession>
<keyword evidence="6" id="KW-1185">Reference proteome</keyword>
<sequence>MASTDSVPARFNGLHRKVLGELGLMTLWHSSLDVKLLCAQRFIRLFAYGGSTLILASYMSALGISDDRIGLFMTLTLVGDVAISFFLTLFADAMGRRAVLALGSALMVCSGIVFGLFGNYWILLAAAVLGVISPSGNEIGPFRAVEESTLAHLTAHEHLSDIFVWYSLIGTAGTALGMMVCGWVINLLQITKGWQYLDACKIVFFAYAGIGAVKFLLSICLSHEVEAAKKDKNSAAASQQQQPEADAPETQPLLGERPNNENNQKKSLFSVLGSSDLISLVVRLFILFGLDSFASGLASLSWMTYFFKRKFALPEGELGSIFFTTSLISAASMLVASSIAKRIGNVKTMVFTHLPSAICLALIPVPSALPAALTFLVLRACSQSMDVAPRSAFLAAALPPEKRTAIMGAINVVKTCTQSLGPLITGVMADHGLFGASFTLAGILKAIYDIGMLMSFAGREPARRMASNQGGESA</sequence>
<feature type="domain" description="Major facilitator superfamily (MFS) profile" evidence="4">
    <location>
        <begin position="19"/>
        <end position="463"/>
    </location>
</feature>
<organism evidence="5 6">
    <name type="scientific">Aspergillus turcosus</name>
    <dbReference type="NCBI Taxonomy" id="1245748"/>
    <lineage>
        <taxon>Eukaryota</taxon>
        <taxon>Fungi</taxon>
        <taxon>Dikarya</taxon>
        <taxon>Ascomycota</taxon>
        <taxon>Pezizomycotina</taxon>
        <taxon>Eurotiomycetes</taxon>
        <taxon>Eurotiomycetidae</taxon>
        <taxon>Eurotiales</taxon>
        <taxon>Aspergillaceae</taxon>
        <taxon>Aspergillus</taxon>
        <taxon>Aspergillus subgen. Fumigati</taxon>
    </lineage>
</organism>
<dbReference type="PANTHER" id="PTHR23520">
    <property type="entry name" value="TRANSPORTER, PUTATIVE (AFU_ORTHOLOGUE AFUA_3G04000)-RELATED"/>
    <property type="match status" value="1"/>
</dbReference>
<dbReference type="InterPro" id="IPR036259">
    <property type="entry name" value="MFS_trans_sf"/>
</dbReference>
<gene>
    <name evidence="5" type="ORF">CFD26_102929</name>
</gene>